<organism evidence="3">
    <name type="scientific">Pithovirus LCPAC304</name>
    <dbReference type="NCBI Taxonomy" id="2506594"/>
    <lineage>
        <taxon>Viruses</taxon>
        <taxon>Pithoviruses</taxon>
    </lineage>
</organism>
<keyword evidence="2" id="KW-1133">Transmembrane helix</keyword>
<proteinExistence type="predicted"/>
<evidence type="ECO:0000313" key="3">
    <source>
        <dbReference type="EMBL" id="QBK91721.1"/>
    </source>
</evidence>
<feature type="transmembrane region" description="Helical" evidence="2">
    <location>
        <begin position="21"/>
        <end position="44"/>
    </location>
</feature>
<gene>
    <name evidence="3" type="ORF">LCPAC304_00470</name>
</gene>
<dbReference type="EMBL" id="MK500565">
    <property type="protein sequence ID" value="QBK91721.1"/>
    <property type="molecule type" value="Genomic_DNA"/>
</dbReference>
<sequence length="152" mass="17157">MREIKIELLVFFAMGGTRFGGLNFVAPMVHCTFDSCTIAATFVFGMTINAKMESIKNVTFSGWSTLLHSTQQISVDSNCDICAIQHPFSNQFLIVHYQNYSSRGKYLRISFSLLVILAVILSLTLRKSKTQEEREPIVENGGRNTHTSTKRR</sequence>
<keyword evidence="2" id="KW-0812">Transmembrane</keyword>
<accession>A0A481ZAP8</accession>
<name>A0A481ZAP8_9VIRU</name>
<reference evidence="3" key="1">
    <citation type="journal article" date="2019" name="MBio">
        <title>Virus Genomes from Deep Sea Sediments Expand the Ocean Megavirome and Support Independent Origins of Viral Gigantism.</title>
        <authorList>
            <person name="Backstrom D."/>
            <person name="Yutin N."/>
            <person name="Jorgensen S.L."/>
            <person name="Dharamshi J."/>
            <person name="Homa F."/>
            <person name="Zaremba-Niedwiedzka K."/>
            <person name="Spang A."/>
            <person name="Wolf Y.I."/>
            <person name="Koonin E.V."/>
            <person name="Ettema T.J."/>
        </authorList>
    </citation>
    <scope>NUCLEOTIDE SEQUENCE</scope>
</reference>
<feature type="transmembrane region" description="Helical" evidence="2">
    <location>
        <begin position="106"/>
        <end position="125"/>
    </location>
</feature>
<evidence type="ECO:0008006" key="4">
    <source>
        <dbReference type="Google" id="ProtNLM"/>
    </source>
</evidence>
<evidence type="ECO:0000256" key="1">
    <source>
        <dbReference type="SAM" id="MobiDB-lite"/>
    </source>
</evidence>
<feature type="region of interest" description="Disordered" evidence="1">
    <location>
        <begin position="132"/>
        <end position="152"/>
    </location>
</feature>
<protein>
    <recommendedName>
        <fullName evidence="4">Transmembrane protein</fullName>
    </recommendedName>
</protein>
<keyword evidence="2" id="KW-0472">Membrane</keyword>
<evidence type="ECO:0000256" key="2">
    <source>
        <dbReference type="SAM" id="Phobius"/>
    </source>
</evidence>
<feature type="compositionally biased region" description="Polar residues" evidence="1">
    <location>
        <begin position="142"/>
        <end position="152"/>
    </location>
</feature>